<reference evidence="3" key="1">
    <citation type="submission" date="2020-02" db="EMBL/GenBank/DDBJ databases">
        <authorList>
            <person name="Meier V. D."/>
        </authorList>
    </citation>
    <scope>NUCLEOTIDE SEQUENCE</scope>
    <source>
        <strain evidence="3">AVDCRST_MAG29</strain>
    </source>
</reference>
<organism evidence="3">
    <name type="scientific">uncultured Nocardioidaceae bacterium</name>
    <dbReference type="NCBI Taxonomy" id="253824"/>
    <lineage>
        <taxon>Bacteria</taxon>
        <taxon>Bacillati</taxon>
        <taxon>Actinomycetota</taxon>
        <taxon>Actinomycetes</taxon>
        <taxon>Propionibacteriales</taxon>
        <taxon>Nocardioidaceae</taxon>
        <taxon>environmental samples</taxon>
    </lineage>
</organism>
<keyword evidence="1" id="KW-0227">DNA damage</keyword>
<evidence type="ECO:0000259" key="2">
    <source>
        <dbReference type="Pfam" id="PF01035"/>
    </source>
</evidence>
<dbReference type="EMBL" id="CADCUG010000006">
    <property type="protein sequence ID" value="CAA9314573.1"/>
    <property type="molecule type" value="Genomic_DNA"/>
</dbReference>
<name>A0A6J4KUD1_9ACTN</name>
<dbReference type="Gene3D" id="1.10.10.10">
    <property type="entry name" value="Winged helix-like DNA-binding domain superfamily/Winged helix DNA-binding domain"/>
    <property type="match status" value="1"/>
</dbReference>
<dbReference type="InterPro" id="IPR036217">
    <property type="entry name" value="MethylDNA_cys_MeTrfase_DNAb"/>
</dbReference>
<dbReference type="GO" id="GO:0006281">
    <property type="term" value="P:DNA repair"/>
    <property type="evidence" value="ECO:0007669"/>
    <property type="project" value="InterPro"/>
</dbReference>
<dbReference type="SUPFAM" id="SSF46767">
    <property type="entry name" value="Methylated DNA-protein cysteine methyltransferase, C-terminal domain"/>
    <property type="match status" value="1"/>
</dbReference>
<evidence type="ECO:0000313" key="3">
    <source>
        <dbReference type="EMBL" id="CAA9314573.1"/>
    </source>
</evidence>
<dbReference type="AlphaFoldDB" id="A0A6J4KUD1"/>
<feature type="domain" description="Methylated-DNA-[protein]-cysteine S-methyltransferase DNA binding" evidence="2">
    <location>
        <begin position="9"/>
        <end position="67"/>
    </location>
</feature>
<dbReference type="PANTHER" id="PTHR42942:SF1">
    <property type="entry name" value="ALKYLTRANSFERASE-LIKE PROTEIN 1"/>
    <property type="match status" value="1"/>
</dbReference>
<accession>A0A6J4KUD1</accession>
<proteinExistence type="predicted"/>
<gene>
    <name evidence="3" type="ORF">AVDCRST_MAG29-29</name>
</gene>
<dbReference type="CDD" id="cd06445">
    <property type="entry name" value="ATase"/>
    <property type="match status" value="1"/>
</dbReference>
<evidence type="ECO:0000256" key="1">
    <source>
        <dbReference type="ARBA" id="ARBA00022763"/>
    </source>
</evidence>
<dbReference type="PANTHER" id="PTHR42942">
    <property type="entry name" value="6-O-METHYLGUANINE DNA METHYLTRANSFERASE"/>
    <property type="match status" value="1"/>
</dbReference>
<dbReference type="Pfam" id="PF01035">
    <property type="entry name" value="DNA_binding_1"/>
    <property type="match status" value="1"/>
</dbReference>
<sequence length="100" mass="10679">MQAEAERYTEAVLCLVERIPSGRVMSYGSIAAVVGAAGPRQVGRVLALEGGGVPWWRVVRADGTPHSVDTALEAYAREGTPLRPGTARVDMSKAAWFPQV</sequence>
<dbReference type="InterPro" id="IPR036388">
    <property type="entry name" value="WH-like_DNA-bd_sf"/>
</dbReference>
<dbReference type="InterPro" id="IPR014048">
    <property type="entry name" value="MethylDNA_cys_MeTrfase_DNA-bd"/>
</dbReference>
<dbReference type="GO" id="GO:0003824">
    <property type="term" value="F:catalytic activity"/>
    <property type="evidence" value="ECO:0007669"/>
    <property type="project" value="InterPro"/>
</dbReference>
<protein>
    <recommendedName>
        <fullName evidence="2">Methylated-DNA-[protein]-cysteine S-methyltransferase DNA binding domain-containing protein</fullName>
    </recommendedName>
</protein>
<dbReference type="InterPro" id="IPR052520">
    <property type="entry name" value="ATL_DNA_repair"/>
</dbReference>